<accession>A0A455SDI6</accession>
<name>A0A455SDI6_9CHLR</name>
<evidence type="ECO:0000313" key="4">
    <source>
        <dbReference type="EMBL" id="BBH85408.1"/>
    </source>
</evidence>
<dbReference type="EMBL" id="AP019376">
    <property type="protein sequence ID" value="BBH85408.1"/>
    <property type="molecule type" value="Genomic_DNA"/>
</dbReference>
<dbReference type="Gene3D" id="3.30.365.10">
    <property type="entry name" value="Aldehyde oxidase/xanthine dehydrogenase, molybdopterin binding domain"/>
    <property type="match status" value="4"/>
</dbReference>
<keyword evidence="1" id="KW-0500">Molybdenum</keyword>
<dbReference type="InterPro" id="IPR016208">
    <property type="entry name" value="Ald_Oxase/xanthine_DH-like"/>
</dbReference>
<dbReference type="Pfam" id="PF01315">
    <property type="entry name" value="Ald_Xan_dh_C"/>
    <property type="match status" value="1"/>
</dbReference>
<dbReference type="AlphaFoldDB" id="A0A455SDI6"/>
<dbReference type="GO" id="GO:0005506">
    <property type="term" value="F:iron ion binding"/>
    <property type="evidence" value="ECO:0007669"/>
    <property type="project" value="InterPro"/>
</dbReference>
<dbReference type="Gene3D" id="3.90.1170.50">
    <property type="entry name" value="Aldehyde oxidase/xanthine dehydrogenase, a/b hammerhead"/>
    <property type="match status" value="1"/>
</dbReference>
<dbReference type="InterPro" id="IPR000674">
    <property type="entry name" value="Ald_Oxase/Xan_DH_a/b"/>
</dbReference>
<dbReference type="InterPro" id="IPR008274">
    <property type="entry name" value="AldOxase/xan_DH_MoCoBD1"/>
</dbReference>
<proteinExistence type="predicted"/>
<sequence length="699" mass="75612">MKTQLVTRVVGTSLDRVDAAAKVTGTARYASEYPVENVTYLYPVLSTIAKGRVTGIDAETAKQIPGVLSVLWHQNTPRIEPLANGDLEVLQHDQVHYRGQIVAAVVADSPEIARHAAEQVVVFYEEQPHTVELRGDSNTLYTPSEDAVGAPADSLKGDVENALAHAEFSLDAVYTTPTEHNNPMEPHATIAHWEGDTLMLYDSTQGAHTSQQMITRAFNIPPENVHIVSQYIGGGFGSKGTPHPNVILAALAARATKRPVKFAITRQQIFSLGGYRAPTIQHIRLGARGDGRLTAISHDVITSTATINEYVERASLATRILYAAENRRTTHRVERLDLPANSWMRAPGWCPGVYALETGIDELAIKCDIDPIDFRLRNIPSVDPESGLPFSSHGLAACLEKGEQLFHWQQRDPNPGICIEGRWRIGSGVAASTYPVEIFPSTARIEARPPNRYTVFIDATDIGTGARTVLTQIAADALAVPIEQIHLEIGDSTLPQASVAGGSSGSMSWGSAIFDAATRLRTVLQKKHGGIIPPEGVAVTGSINSNPLTKRYAMHAFGAIFAKVRVHMDTCEIRVPRLLGVFAAGRILNPKTARSQFIGGMTMGLSMALHEESILDPAFGDYVNHDLAEYHIATCADVGNIEATWIDEQDMYVNPLGAKGIGEIGIVGTAAAITNAIFHATGIRVRELPITLDKLLQVS</sequence>
<dbReference type="PANTHER" id="PTHR11908:SF132">
    <property type="entry name" value="ALDEHYDE OXIDASE 1-RELATED"/>
    <property type="match status" value="1"/>
</dbReference>
<dbReference type="SMART" id="SM01008">
    <property type="entry name" value="Ald_Xan_dh_C"/>
    <property type="match status" value="1"/>
</dbReference>
<protein>
    <submittedName>
        <fullName evidence="4">Xanthine dehydrogenase</fullName>
    </submittedName>
</protein>
<dbReference type="InterPro" id="IPR037165">
    <property type="entry name" value="AldOxase/xan_DH_Mopterin-bd_sf"/>
</dbReference>
<evidence type="ECO:0000256" key="1">
    <source>
        <dbReference type="ARBA" id="ARBA00022505"/>
    </source>
</evidence>
<reference evidence="4" key="1">
    <citation type="submission" date="2018-12" db="EMBL/GenBank/DDBJ databases">
        <title>Novel natural products biosynthetic potential of the class Ktedonobacteria.</title>
        <authorList>
            <person name="Zheng Y."/>
            <person name="Saitou A."/>
            <person name="Wang C.M."/>
            <person name="Toyoda A."/>
            <person name="Minakuchi Y."/>
            <person name="Sekiguchi Y."/>
            <person name="Ueda K."/>
            <person name="Takano H."/>
            <person name="Sakai Y."/>
            <person name="Yokota A."/>
            <person name="Yabe S."/>
        </authorList>
    </citation>
    <scope>NUCLEOTIDE SEQUENCE</scope>
    <source>
        <strain evidence="4">COM3</strain>
    </source>
</reference>
<dbReference type="InterPro" id="IPR046867">
    <property type="entry name" value="AldOxase/xan_DH_MoCoBD2"/>
</dbReference>
<dbReference type="SUPFAM" id="SSF56003">
    <property type="entry name" value="Molybdenum cofactor-binding domain"/>
    <property type="match status" value="1"/>
</dbReference>
<evidence type="ECO:0000256" key="2">
    <source>
        <dbReference type="ARBA" id="ARBA00023002"/>
    </source>
</evidence>
<organism evidence="4">
    <name type="scientific">Thermosporothrix sp. COM3</name>
    <dbReference type="NCBI Taxonomy" id="2490863"/>
    <lineage>
        <taxon>Bacteria</taxon>
        <taxon>Bacillati</taxon>
        <taxon>Chloroflexota</taxon>
        <taxon>Ktedonobacteria</taxon>
        <taxon>Ktedonobacterales</taxon>
        <taxon>Thermosporotrichaceae</taxon>
        <taxon>Thermosporothrix</taxon>
    </lineage>
</organism>
<evidence type="ECO:0000259" key="3">
    <source>
        <dbReference type="SMART" id="SM01008"/>
    </source>
</evidence>
<keyword evidence="2" id="KW-0560">Oxidoreductase</keyword>
<dbReference type="PANTHER" id="PTHR11908">
    <property type="entry name" value="XANTHINE DEHYDROGENASE"/>
    <property type="match status" value="1"/>
</dbReference>
<feature type="domain" description="Aldehyde oxidase/xanthine dehydrogenase a/b hammerhead" evidence="3">
    <location>
        <begin position="24"/>
        <end position="128"/>
    </location>
</feature>
<dbReference type="Pfam" id="PF02738">
    <property type="entry name" value="MoCoBD_1"/>
    <property type="match status" value="1"/>
</dbReference>
<dbReference type="GO" id="GO:0016491">
    <property type="term" value="F:oxidoreductase activity"/>
    <property type="evidence" value="ECO:0007669"/>
    <property type="project" value="UniProtKB-KW"/>
</dbReference>
<dbReference type="Pfam" id="PF20256">
    <property type="entry name" value="MoCoBD_2"/>
    <property type="match status" value="2"/>
</dbReference>
<dbReference type="SUPFAM" id="SSF54665">
    <property type="entry name" value="CO dehydrogenase molybdoprotein N-domain-like"/>
    <property type="match status" value="1"/>
</dbReference>
<gene>
    <name evidence="4" type="ORF">KTC_01590</name>
</gene>
<dbReference type="InterPro" id="IPR036856">
    <property type="entry name" value="Ald_Oxase/Xan_DH_a/b_sf"/>
</dbReference>